<comment type="catalytic activity">
    <reaction evidence="7">
        <text>(S)-2,3,4,5-tetrahydrodipicolinate + succinyl-CoA + H2O = (S)-2-succinylamino-6-oxoheptanedioate + CoA</text>
        <dbReference type="Rhea" id="RHEA:17325"/>
        <dbReference type="ChEBI" id="CHEBI:15377"/>
        <dbReference type="ChEBI" id="CHEBI:15685"/>
        <dbReference type="ChEBI" id="CHEBI:16845"/>
        <dbReference type="ChEBI" id="CHEBI:57287"/>
        <dbReference type="ChEBI" id="CHEBI:57292"/>
        <dbReference type="EC" id="2.3.1.117"/>
    </reaction>
</comment>
<reference evidence="9 10" key="1">
    <citation type="journal article" date="2018" name="Microbiome">
        <title>Fine metagenomic profile of the Mediterranean stratified and mixed water columns revealed by assembly and recruitment.</title>
        <authorList>
            <person name="Haro-Moreno J.M."/>
            <person name="Lopez-Perez M."/>
            <person name="De La Torre J.R."/>
            <person name="Picazo A."/>
            <person name="Camacho A."/>
            <person name="Rodriguez-Valera F."/>
        </authorList>
    </citation>
    <scope>NUCLEOTIDE SEQUENCE [LARGE SCALE GENOMIC DNA]</scope>
    <source>
        <strain evidence="9">MED-G83</strain>
    </source>
</reference>
<comment type="caution">
    <text evidence="7">Lacks conserved residue(s) required for the propagation of feature annotation.</text>
</comment>
<dbReference type="InterPro" id="IPR038361">
    <property type="entry name" value="THDPS_M_sf"/>
</dbReference>
<dbReference type="Gene3D" id="3.30.60.70">
    <property type="entry name" value="Trimeric LpxA-like enzymes"/>
    <property type="match status" value="1"/>
</dbReference>
<feature type="binding site" evidence="7">
    <location>
        <position position="194"/>
    </location>
    <ligand>
        <name>succinyl-CoA</name>
        <dbReference type="ChEBI" id="CHEBI:57292"/>
    </ligand>
</feature>
<dbReference type="CDD" id="cd04649">
    <property type="entry name" value="LbH_THP_succinylT_putative"/>
    <property type="match status" value="1"/>
</dbReference>
<feature type="binding site" evidence="7">
    <location>
        <position position="275"/>
    </location>
    <ligand>
        <name>succinyl-CoA</name>
        <dbReference type="ChEBI" id="CHEBI:57292"/>
    </ligand>
</feature>
<comment type="similarity">
    <text evidence="7">Belongs to the type 2 tetrahydrodipicolinate N-succinyltransferase family.</text>
</comment>
<dbReference type="UniPathway" id="UPA00034">
    <property type="reaction ID" value="UER00019"/>
</dbReference>
<comment type="subunit">
    <text evidence="7">Homotrimer.</text>
</comment>
<feature type="binding site" evidence="7">
    <location>
        <position position="209"/>
    </location>
    <ligand>
        <name>succinyl-CoA</name>
        <dbReference type="ChEBI" id="CHEBI:57292"/>
    </ligand>
</feature>
<feature type="binding site" evidence="7">
    <location>
        <position position="235"/>
    </location>
    <ligand>
        <name>succinyl-CoA</name>
        <dbReference type="ChEBI" id="CHEBI:57292"/>
    </ligand>
</feature>
<feature type="binding site" evidence="7">
    <location>
        <position position="212"/>
    </location>
    <ligand>
        <name>succinyl-CoA</name>
        <dbReference type="ChEBI" id="CHEBI:57292"/>
    </ligand>
</feature>
<sequence>MKPIKALGIATLLNEKVLDVFYFEISESDQSKNSITRLDEDVYSKLVHLKDLKIAENKEVIEVNLVEDVKIQDVPTAFLKLHLISLKQFKPNELNLDNIFNVLETLAWTSKGPMTVKEAEKELLVSKANGSDFKINSIDKFPPLTNYVLPEKVRIADTARIRLGAYLGEGTTVMHAGFVNFNAGTEGPNMIEGRVSSKVFLSKGSDLGGGASTMGTLSGGNDQVVSIGENSLVGANSGVGISLGANCIVEAGLYITAGTKVTLLDDENKEIKTIKALELSGVSNMLYLRDSVSGRVIGKSNNTNFSLNEILHLNN</sequence>
<proteinExistence type="inferred from homology"/>
<dbReference type="HAMAP" id="MF_02122">
    <property type="entry name" value="DapD_type2"/>
    <property type="match status" value="1"/>
</dbReference>
<dbReference type="InterPro" id="IPR032784">
    <property type="entry name" value="THDPS_M"/>
</dbReference>
<dbReference type="Gene3D" id="3.30.70.2010">
    <property type="match status" value="1"/>
</dbReference>
<evidence type="ECO:0000313" key="10">
    <source>
        <dbReference type="Proteomes" id="UP000252147"/>
    </source>
</evidence>
<evidence type="ECO:0000259" key="8">
    <source>
        <dbReference type="Pfam" id="PF14789"/>
    </source>
</evidence>
<comment type="pathway">
    <text evidence="7">Amino-acid biosynthesis; L-lysine biosynthesis via DAP pathway; LL-2,6-diaminopimelate from (S)-tetrahydrodipicolinate (succinylase route): step 1/3.</text>
</comment>
<dbReference type="Pfam" id="PF14602">
    <property type="entry name" value="Hexapep_2"/>
    <property type="match status" value="1"/>
</dbReference>
<dbReference type="SUPFAM" id="SSF51161">
    <property type="entry name" value="Trimeric LpxA-like enzymes"/>
    <property type="match status" value="1"/>
</dbReference>
<evidence type="ECO:0000256" key="2">
    <source>
        <dbReference type="ARBA" id="ARBA00022605"/>
    </source>
</evidence>
<evidence type="ECO:0000256" key="4">
    <source>
        <dbReference type="ARBA" id="ARBA00022915"/>
    </source>
</evidence>
<evidence type="ECO:0000256" key="3">
    <source>
        <dbReference type="ARBA" id="ARBA00022679"/>
    </source>
</evidence>
<keyword evidence="3 7" id="KW-0808">Transferase</keyword>
<keyword evidence="4 7" id="KW-0220">Diaminopimelate biosynthesis</keyword>
<comment type="subcellular location">
    <subcellularLocation>
        <location evidence="7">Cytoplasm</location>
    </subcellularLocation>
</comment>
<evidence type="ECO:0000256" key="5">
    <source>
        <dbReference type="ARBA" id="ARBA00023154"/>
    </source>
</evidence>
<comment type="function">
    <text evidence="7">Catalyzes the conversion of the cyclic tetrahydrodipicolinate (THDP) into the acyclic N-succinyl-L-2-amino-6-oxopimelate using succinyl-CoA.</text>
</comment>
<feature type="active site" description="Acyl-anhydride intermediate" evidence="7">
    <location>
        <position position="192"/>
    </location>
</feature>
<keyword evidence="5 7" id="KW-0457">Lysine biosynthesis</keyword>
<dbReference type="AlphaFoldDB" id="A0A368BPP5"/>
<feature type="domain" description="2,3,4,5-tetrahydropyridine-2,6-dicarboxylate N-succinyltransferase middle" evidence="8">
    <location>
        <begin position="103"/>
        <end position="142"/>
    </location>
</feature>
<dbReference type="GO" id="GO:0009089">
    <property type="term" value="P:lysine biosynthetic process via diaminopimelate"/>
    <property type="evidence" value="ECO:0007669"/>
    <property type="project" value="UniProtKB-UniRule"/>
</dbReference>
<evidence type="ECO:0000256" key="6">
    <source>
        <dbReference type="ARBA" id="ARBA00023315"/>
    </source>
</evidence>
<name>A0A368BPP5_9GAMM</name>
<dbReference type="GO" id="GO:0005737">
    <property type="term" value="C:cytoplasm"/>
    <property type="evidence" value="ECO:0007669"/>
    <property type="project" value="UniProtKB-SubCell"/>
</dbReference>
<comment type="caution">
    <text evidence="9">The sequence shown here is derived from an EMBL/GenBank/DDBJ whole genome shotgun (WGS) entry which is preliminary data.</text>
</comment>
<organism evidence="9 10">
    <name type="scientific">SAR86 cluster bacterium</name>
    <dbReference type="NCBI Taxonomy" id="2030880"/>
    <lineage>
        <taxon>Bacteria</taxon>
        <taxon>Pseudomonadati</taxon>
        <taxon>Pseudomonadota</taxon>
        <taxon>Gammaproteobacteria</taxon>
        <taxon>SAR86 cluster</taxon>
    </lineage>
</organism>
<keyword evidence="6 7" id="KW-0012">Acyltransferase</keyword>
<keyword evidence="2 7" id="KW-0028">Amino-acid biosynthesis</keyword>
<dbReference type="EMBL" id="QOPD01000002">
    <property type="protein sequence ID" value="RCL38676.1"/>
    <property type="molecule type" value="Genomic_DNA"/>
</dbReference>
<protein>
    <recommendedName>
        <fullName evidence="7">2,3,4,5-tetrahydropyridine-2,6-dicarboxylate N-succinyltransferase</fullName>
        <ecNumber evidence="7">2.3.1.117</ecNumber>
    </recommendedName>
    <alternativeName>
        <fullName evidence="7">Tetrahydrodipicolinate N-succinyltransferase</fullName>
        <shortName evidence="7">THDP succinyltransferase</shortName>
        <shortName evidence="7">THP succinyltransferase</shortName>
    </alternativeName>
    <alternativeName>
        <fullName evidence="7">Tetrahydropicolinate succinylase</fullName>
    </alternativeName>
</protein>
<feature type="binding site" evidence="7">
    <location>
        <position position="258"/>
    </location>
    <ligand>
        <name>succinyl-CoA</name>
        <dbReference type="ChEBI" id="CHEBI:57292"/>
    </ligand>
</feature>
<dbReference type="Gene3D" id="2.160.10.10">
    <property type="entry name" value="Hexapeptide repeat proteins"/>
    <property type="match status" value="1"/>
</dbReference>
<dbReference type="InterPro" id="IPR026586">
    <property type="entry name" value="Type2_DapD"/>
</dbReference>
<keyword evidence="1 7" id="KW-0963">Cytoplasm</keyword>
<dbReference type="InterPro" id="IPR001451">
    <property type="entry name" value="Hexapep"/>
</dbReference>
<dbReference type="GO" id="GO:0008666">
    <property type="term" value="F:2,3,4,5-tetrahydropyridine-2,6-dicarboxylate N-succinyltransferase activity"/>
    <property type="evidence" value="ECO:0007669"/>
    <property type="project" value="UniProtKB-UniRule"/>
</dbReference>
<evidence type="ECO:0000256" key="1">
    <source>
        <dbReference type="ARBA" id="ARBA00022490"/>
    </source>
</evidence>
<dbReference type="GO" id="GO:0019877">
    <property type="term" value="P:diaminopimelate biosynthetic process"/>
    <property type="evidence" value="ECO:0007669"/>
    <property type="project" value="UniProtKB-UniRule"/>
</dbReference>
<evidence type="ECO:0000256" key="7">
    <source>
        <dbReference type="HAMAP-Rule" id="MF_02122"/>
    </source>
</evidence>
<evidence type="ECO:0000313" key="9">
    <source>
        <dbReference type="EMBL" id="RCL38676.1"/>
    </source>
</evidence>
<dbReference type="Pfam" id="PF14789">
    <property type="entry name" value="THDPS_M"/>
    <property type="match status" value="1"/>
</dbReference>
<dbReference type="InterPro" id="IPR011004">
    <property type="entry name" value="Trimer_LpxA-like_sf"/>
</dbReference>
<gene>
    <name evidence="7" type="primary">dapD</name>
    <name evidence="9" type="ORF">DBW97_01290</name>
</gene>
<dbReference type="EC" id="2.3.1.117" evidence="7"/>
<accession>A0A368BPP5</accession>
<feature type="binding site" evidence="7">
    <location>
        <begin position="250"/>
        <end position="251"/>
    </location>
    <ligand>
        <name>succinyl-CoA</name>
        <dbReference type="ChEBI" id="CHEBI:57292"/>
    </ligand>
</feature>
<dbReference type="Proteomes" id="UP000252147">
    <property type="component" value="Unassembled WGS sequence"/>
</dbReference>